<keyword evidence="5" id="KW-0677">Repeat</keyword>
<keyword evidence="7" id="KW-0472">Membrane</keyword>
<dbReference type="GO" id="GO:0005509">
    <property type="term" value="F:calcium ion binding"/>
    <property type="evidence" value="ECO:0007669"/>
    <property type="project" value="InterPro"/>
</dbReference>
<proteinExistence type="predicted"/>
<dbReference type="InterPro" id="IPR001343">
    <property type="entry name" value="Hemolysn_Ca-bd"/>
</dbReference>
<dbReference type="PANTHER" id="PTHR38340:SF1">
    <property type="entry name" value="S-LAYER PROTEIN"/>
    <property type="match status" value="1"/>
</dbReference>
<evidence type="ECO:0000256" key="3">
    <source>
        <dbReference type="ARBA" id="ARBA00022525"/>
    </source>
</evidence>
<dbReference type="PANTHER" id="PTHR38340">
    <property type="entry name" value="S-LAYER PROTEIN"/>
    <property type="match status" value="1"/>
</dbReference>
<dbReference type="Proteomes" id="UP001139311">
    <property type="component" value="Unassembled WGS sequence"/>
</dbReference>
<reference evidence="9" key="1">
    <citation type="submission" date="2021-10" db="EMBL/GenBank/DDBJ databases">
        <title>Roseicella aerolatum sp. nov., isolated from aerosols of e-waste dismantling site.</title>
        <authorList>
            <person name="Qin T."/>
        </authorList>
    </citation>
    <scope>NUCLEOTIDE SEQUENCE</scope>
    <source>
        <strain evidence="9">GB24</strain>
    </source>
</reference>
<sequence>MARLTGTAGHDLLQGDAGDDVLMGLAGNDTLLAGAGHDTLDGGPGEDRAVVDRSVADTALTVFLLAPTETSLVAGTRLTGVEQLWLSAGSGDDSLVGGAGDDSLAGGAGADALQGGAGRDTLAGGEGADTLLGGPGADLLTGGAGADRFALMGLAGIESGLSAMDRITDFNAAEGDRLVLRAQPVGAALWLLATGSFALPGQAPLPLGWGGTLAPVAAPVVGLALPDPTGQAAFLLRWLPDAAGAGGWLVLDANRNGQLGTADLVVRLDLPAGAAITADAFLAGTFALVGTAGADSRAGTGEGDRIHGLAGADTLLGLAGNDTLEGGTGNDSLAGGAGFDSLLGGDGNDTLAGGDGPDVLIGGAGNDRLEGGAGADLLQGGTGNDNLLGGEGDDSLEGGTGADTLQGGPGADTLLLQAMGEAPWSALGALDLILGFSAAEGDRLRLSDAWSGPGDGSGANAGTYAGTDGIARALVWGGVTRPLAALPAGTALPAQPLGATGANQLFWVPALAGGTVPAGGWLVLDLDRNGRVDVADLVVRIGSSTQPVDIGPEDFVPGTFLSLLRPALQRAGTAGNDTLSGGSLTEVFLGSAGSDRIVGGAGAANGLSYAALNGSISLKFTAHGTGRVTKSTGGTDTITDIHAVTGGAGADRLDAAAAGAGLFVTSLEGRAGNDTLIGATSSPVQAAYGGSPAAVHVDLAAGTAQDGWGGTDRLLGIRRVAVTSAFADTVLGSTGDDVFLSGAQGNKLFDGRGGTDEWRYAGAGAVTVNLAAGIALKPGGTDRLTAIEVAAGGAGNDSILGSAGADRLAGAAGNDTLDGAGGLDIVFYDLVAPGSDLPLRGAVVDLTAGTAIDPWGGRDRLLNIESAWGSRLGDDLTGRAVAGTTTFLRGLAGDDTLRGPAAGTRVMADYAGDPAGVVVDLAAGTARDGWGGTDRLLLIAHARGTLFADLLTGNAEDNLLQAGAGQDTLRGGAGNDTLQPGTGADRLEGGEGDDLFLPDPDLRFTGSLTLNLGDGRSQVLAFADVASFADTLIGGAGTDRWQAPAGGSLLDLRVVPGAVSGVEIFSGGGGPDALLLPAGLGAAVTLRGAAGDDTLSGGAVGDVLEGQDGADLLAGQGGHDTLRGGTGNDTLLGGAGNDSLDGQSGRDSLLGGAGNDTLIAADWAVLLDGGSGEDLAAVTRTTATQALRMETVAGGLRLTDGSSATLLLGIERASILGGAGNDVLVGFAGSDTLRGGLGNDSLTGGAGDDVLDGGAGDDLLRGGTGNDTLLGGAGNDSLDGQSGRDSLLGGAGNDTLIAADWAVLLDGGSGEDLAAVTRTTATQALRMETVAGGLRLTDGSSVTLLLGIERASILGGAGNDVLVGFAGSDTLRGGLGNDSLTGGAGDDVLDGGAGDDLLRGGTGNDTLLGGDGADSLMGGDGADVLTGGAGDDMLDGGAGTDMAILGATRGSTALSRLADGSWLAVGPAGTDRLISIEVVRFTNGDVVL</sequence>
<name>A0A9X1I958_9PROT</name>
<evidence type="ECO:0000256" key="7">
    <source>
        <dbReference type="ARBA" id="ARBA00023136"/>
    </source>
</evidence>
<dbReference type="InterPro" id="IPR011049">
    <property type="entry name" value="Serralysin-like_metalloprot_C"/>
</dbReference>
<evidence type="ECO:0000256" key="8">
    <source>
        <dbReference type="SAM" id="MobiDB-lite"/>
    </source>
</evidence>
<feature type="region of interest" description="Disordered" evidence="8">
    <location>
        <begin position="372"/>
        <end position="408"/>
    </location>
</feature>
<dbReference type="GO" id="GO:0005576">
    <property type="term" value="C:extracellular region"/>
    <property type="evidence" value="ECO:0007669"/>
    <property type="project" value="UniProtKB-SubCell"/>
</dbReference>
<evidence type="ECO:0000256" key="5">
    <source>
        <dbReference type="ARBA" id="ARBA00022737"/>
    </source>
</evidence>
<dbReference type="GO" id="GO:0016020">
    <property type="term" value="C:membrane"/>
    <property type="evidence" value="ECO:0007669"/>
    <property type="project" value="UniProtKB-SubCell"/>
</dbReference>
<dbReference type="InterPro" id="IPR003995">
    <property type="entry name" value="RTX_toxin_determinant-A"/>
</dbReference>
<dbReference type="Pfam" id="PF00353">
    <property type="entry name" value="HemolysinCabind"/>
    <property type="match status" value="15"/>
</dbReference>
<dbReference type="PROSITE" id="PS00018">
    <property type="entry name" value="EF_HAND_1"/>
    <property type="match status" value="1"/>
</dbReference>
<evidence type="ECO:0008006" key="11">
    <source>
        <dbReference type="Google" id="ProtNLM"/>
    </source>
</evidence>
<comment type="caution">
    <text evidence="9">The sequence shown here is derived from an EMBL/GenBank/DDBJ whole genome shotgun (WGS) entry which is preliminary data.</text>
</comment>
<dbReference type="PRINTS" id="PR01488">
    <property type="entry name" value="RTXTOXINA"/>
</dbReference>
<dbReference type="EMBL" id="JAJAQI010000002">
    <property type="protein sequence ID" value="MCB4820551.1"/>
    <property type="molecule type" value="Genomic_DNA"/>
</dbReference>
<dbReference type="PROSITE" id="PS00330">
    <property type="entry name" value="HEMOLYSIN_CALCIUM"/>
    <property type="match status" value="18"/>
</dbReference>
<feature type="region of interest" description="Disordered" evidence="8">
    <location>
        <begin position="1115"/>
        <end position="1138"/>
    </location>
</feature>
<feature type="compositionally biased region" description="Low complexity" evidence="8">
    <location>
        <begin position="376"/>
        <end position="388"/>
    </location>
</feature>
<comment type="subcellular location">
    <subcellularLocation>
        <location evidence="1">Membrane</location>
    </subcellularLocation>
    <subcellularLocation>
        <location evidence="2">Secreted</location>
    </subcellularLocation>
</comment>
<dbReference type="SUPFAM" id="SSF51120">
    <property type="entry name" value="beta-Roll"/>
    <property type="match status" value="8"/>
</dbReference>
<dbReference type="InterPro" id="IPR018511">
    <property type="entry name" value="Hemolysin-typ_Ca-bd_CS"/>
</dbReference>
<evidence type="ECO:0000256" key="4">
    <source>
        <dbReference type="ARBA" id="ARBA00022656"/>
    </source>
</evidence>
<evidence type="ECO:0000313" key="10">
    <source>
        <dbReference type="Proteomes" id="UP001139311"/>
    </source>
</evidence>
<keyword evidence="10" id="KW-1185">Reference proteome</keyword>
<keyword evidence="6" id="KW-0843">Virulence</keyword>
<dbReference type="RefSeq" id="WP_226603928.1">
    <property type="nucleotide sequence ID" value="NZ_JAJAQI010000002.1"/>
</dbReference>
<dbReference type="Gene3D" id="2.150.10.10">
    <property type="entry name" value="Serralysin-like metalloprotease, C-terminal"/>
    <property type="match status" value="11"/>
</dbReference>
<accession>A0A9X1I958</accession>
<evidence type="ECO:0000256" key="2">
    <source>
        <dbReference type="ARBA" id="ARBA00004613"/>
    </source>
</evidence>
<gene>
    <name evidence="9" type="ORF">LHA35_02240</name>
</gene>
<dbReference type="GO" id="GO:0090729">
    <property type="term" value="F:toxin activity"/>
    <property type="evidence" value="ECO:0007669"/>
    <property type="project" value="UniProtKB-KW"/>
</dbReference>
<dbReference type="PRINTS" id="PR00313">
    <property type="entry name" value="CABNDNGRPT"/>
</dbReference>
<organism evidence="9 10">
    <name type="scientific">Roseicella aerolata</name>
    <dbReference type="NCBI Taxonomy" id="2883479"/>
    <lineage>
        <taxon>Bacteria</taxon>
        <taxon>Pseudomonadati</taxon>
        <taxon>Pseudomonadota</taxon>
        <taxon>Alphaproteobacteria</taxon>
        <taxon>Acetobacterales</taxon>
        <taxon>Roseomonadaceae</taxon>
        <taxon>Roseicella</taxon>
    </lineage>
</organism>
<evidence type="ECO:0000256" key="1">
    <source>
        <dbReference type="ARBA" id="ARBA00004370"/>
    </source>
</evidence>
<dbReference type="InterPro" id="IPR018247">
    <property type="entry name" value="EF_Hand_1_Ca_BS"/>
</dbReference>
<keyword evidence="4" id="KW-0800">Toxin</keyword>
<dbReference type="InterPro" id="IPR050557">
    <property type="entry name" value="RTX_toxin/Mannuronan_C5-epim"/>
</dbReference>
<evidence type="ECO:0000256" key="6">
    <source>
        <dbReference type="ARBA" id="ARBA00023026"/>
    </source>
</evidence>
<evidence type="ECO:0000313" key="9">
    <source>
        <dbReference type="EMBL" id="MCB4820551.1"/>
    </source>
</evidence>
<protein>
    <recommendedName>
        <fullName evidence="11">Ca2+-binding RTX toxin-like protein</fullName>
    </recommendedName>
</protein>
<keyword evidence="3" id="KW-0964">Secreted</keyword>
<feature type="region of interest" description="Disordered" evidence="8">
    <location>
        <begin position="969"/>
        <end position="992"/>
    </location>
</feature>